<comment type="caution">
    <text evidence="1">The sequence shown here is derived from an EMBL/GenBank/DDBJ whole genome shotgun (WGS) entry which is preliminary data.</text>
</comment>
<evidence type="ECO:0000313" key="2">
    <source>
        <dbReference type="Proteomes" id="UP001055072"/>
    </source>
</evidence>
<keyword evidence="2" id="KW-1185">Reference proteome</keyword>
<reference evidence="1" key="1">
    <citation type="journal article" date="2021" name="Environ. Microbiol.">
        <title>Gene family expansions and transcriptome signatures uncover fungal adaptations to wood decay.</title>
        <authorList>
            <person name="Hage H."/>
            <person name="Miyauchi S."/>
            <person name="Viragh M."/>
            <person name="Drula E."/>
            <person name="Min B."/>
            <person name="Chaduli D."/>
            <person name="Navarro D."/>
            <person name="Favel A."/>
            <person name="Norest M."/>
            <person name="Lesage-Meessen L."/>
            <person name="Balint B."/>
            <person name="Merenyi Z."/>
            <person name="de Eugenio L."/>
            <person name="Morin E."/>
            <person name="Martinez A.T."/>
            <person name="Baldrian P."/>
            <person name="Stursova M."/>
            <person name="Martinez M.J."/>
            <person name="Novotny C."/>
            <person name="Magnuson J.K."/>
            <person name="Spatafora J.W."/>
            <person name="Maurice S."/>
            <person name="Pangilinan J."/>
            <person name="Andreopoulos W."/>
            <person name="LaButti K."/>
            <person name="Hundley H."/>
            <person name="Na H."/>
            <person name="Kuo A."/>
            <person name="Barry K."/>
            <person name="Lipzen A."/>
            <person name="Henrissat B."/>
            <person name="Riley R."/>
            <person name="Ahrendt S."/>
            <person name="Nagy L.G."/>
            <person name="Grigoriev I.V."/>
            <person name="Martin F."/>
            <person name="Rosso M.N."/>
        </authorList>
    </citation>
    <scope>NUCLEOTIDE SEQUENCE</scope>
    <source>
        <strain evidence="1">CBS 384.51</strain>
    </source>
</reference>
<protein>
    <submittedName>
        <fullName evidence="1">Uncharacterized protein</fullName>
    </submittedName>
</protein>
<evidence type="ECO:0000313" key="1">
    <source>
        <dbReference type="EMBL" id="KAI0088001.1"/>
    </source>
</evidence>
<gene>
    <name evidence="1" type="ORF">BDY19DRAFT_994426</name>
</gene>
<dbReference type="Proteomes" id="UP001055072">
    <property type="component" value="Unassembled WGS sequence"/>
</dbReference>
<organism evidence="1 2">
    <name type="scientific">Irpex rosettiformis</name>
    <dbReference type="NCBI Taxonomy" id="378272"/>
    <lineage>
        <taxon>Eukaryota</taxon>
        <taxon>Fungi</taxon>
        <taxon>Dikarya</taxon>
        <taxon>Basidiomycota</taxon>
        <taxon>Agaricomycotina</taxon>
        <taxon>Agaricomycetes</taxon>
        <taxon>Polyporales</taxon>
        <taxon>Irpicaceae</taxon>
        <taxon>Irpex</taxon>
    </lineage>
</organism>
<dbReference type="EMBL" id="MU274915">
    <property type="protein sequence ID" value="KAI0088001.1"/>
    <property type="molecule type" value="Genomic_DNA"/>
</dbReference>
<proteinExistence type="predicted"/>
<name>A0ACB8U1C5_9APHY</name>
<accession>A0ACB8U1C5</accession>
<sequence>MRLTISAFFFAVCAVANAAALAPRAGSLCVSVTAPQFGTIQPIPCKTGTCEILDIGTFSFDPINLTFSIGAGKVDEDEVTSKTTFQGAVTYS</sequence>